<evidence type="ECO:0000313" key="2">
    <source>
        <dbReference type="Proteomes" id="UP000824890"/>
    </source>
</evidence>
<sequence length="290" mass="32742">VLYRMNNIHNQLHYESSKFKGRVKSNNIYGQVVSVICCIGESKLCGKKKASLEMNINSAVEILIIRKAVSTTFDGVSKMLKRCVMDFEEAAVACDPSQRLTNFLTPSPVIGCDSGSQSLCSPTYVLRFNGTDRSCGGGEAERGREFAPRSPLFMDEIEIHKPFPNRQALNLRLQAWKTRRRKHRLFQAYYVRLKLQKQIVCFNHLLDHQYHLMNYPPKIPLAPMPNGIHHPMPPVGMQIGYPVLQHPQMHVQGHHTHIAAATAMSSCHVVVNGVPAPPHLQPFIEDELNQ</sequence>
<reference evidence="1 2" key="1">
    <citation type="submission" date="2021-05" db="EMBL/GenBank/DDBJ databases">
        <title>Genome Assembly of Synthetic Allotetraploid Brassica napus Reveals Homoeologous Exchanges between Subgenomes.</title>
        <authorList>
            <person name="Davis J.T."/>
        </authorList>
    </citation>
    <scope>NUCLEOTIDE SEQUENCE [LARGE SCALE GENOMIC DNA]</scope>
    <source>
        <strain evidence="2">cv. Da-Ae</strain>
        <tissue evidence="1">Seedling</tissue>
    </source>
</reference>
<gene>
    <name evidence="1" type="ORF">HID58_071645</name>
</gene>
<keyword evidence="2" id="KW-1185">Reference proteome</keyword>
<feature type="non-terminal residue" evidence="1">
    <location>
        <position position="1"/>
    </location>
</feature>
<dbReference type="Proteomes" id="UP000824890">
    <property type="component" value="Unassembled WGS sequence"/>
</dbReference>
<proteinExistence type="predicted"/>
<comment type="caution">
    <text evidence="1">The sequence shown here is derived from an EMBL/GenBank/DDBJ whole genome shotgun (WGS) entry which is preliminary data.</text>
</comment>
<organism evidence="1 2">
    <name type="scientific">Brassica napus</name>
    <name type="common">Rape</name>
    <dbReference type="NCBI Taxonomy" id="3708"/>
    <lineage>
        <taxon>Eukaryota</taxon>
        <taxon>Viridiplantae</taxon>
        <taxon>Streptophyta</taxon>
        <taxon>Embryophyta</taxon>
        <taxon>Tracheophyta</taxon>
        <taxon>Spermatophyta</taxon>
        <taxon>Magnoliopsida</taxon>
        <taxon>eudicotyledons</taxon>
        <taxon>Gunneridae</taxon>
        <taxon>Pentapetalae</taxon>
        <taxon>rosids</taxon>
        <taxon>malvids</taxon>
        <taxon>Brassicales</taxon>
        <taxon>Brassicaceae</taxon>
        <taxon>Brassiceae</taxon>
        <taxon>Brassica</taxon>
    </lineage>
</organism>
<accession>A0ABQ7Z2A2</accession>
<protein>
    <submittedName>
        <fullName evidence="1">Uncharacterized protein</fullName>
    </submittedName>
</protein>
<name>A0ABQ7Z2A2_BRANA</name>
<dbReference type="EMBL" id="JAGKQM010000016">
    <property type="protein sequence ID" value="KAH0874283.1"/>
    <property type="molecule type" value="Genomic_DNA"/>
</dbReference>
<evidence type="ECO:0000313" key="1">
    <source>
        <dbReference type="EMBL" id="KAH0874283.1"/>
    </source>
</evidence>